<accession>A0A9D4ZM09</accession>
<evidence type="ECO:0000256" key="1">
    <source>
        <dbReference type="SAM" id="MobiDB-lite"/>
    </source>
</evidence>
<evidence type="ECO:0000313" key="3">
    <source>
        <dbReference type="Proteomes" id="UP000886520"/>
    </source>
</evidence>
<organism evidence="2 3">
    <name type="scientific">Adiantum capillus-veneris</name>
    <name type="common">Maidenhair fern</name>
    <dbReference type="NCBI Taxonomy" id="13818"/>
    <lineage>
        <taxon>Eukaryota</taxon>
        <taxon>Viridiplantae</taxon>
        <taxon>Streptophyta</taxon>
        <taxon>Embryophyta</taxon>
        <taxon>Tracheophyta</taxon>
        <taxon>Polypodiopsida</taxon>
        <taxon>Polypodiidae</taxon>
        <taxon>Polypodiales</taxon>
        <taxon>Pteridineae</taxon>
        <taxon>Pteridaceae</taxon>
        <taxon>Vittarioideae</taxon>
        <taxon>Adiantum</taxon>
    </lineage>
</organism>
<name>A0A9D4ZM09_ADICA</name>
<protein>
    <submittedName>
        <fullName evidence="2">Uncharacterized protein</fullName>
    </submittedName>
</protein>
<feature type="region of interest" description="Disordered" evidence="1">
    <location>
        <begin position="161"/>
        <end position="198"/>
    </location>
</feature>
<dbReference type="Proteomes" id="UP000886520">
    <property type="component" value="Chromosome 4"/>
</dbReference>
<sequence>MSAREVGEGKEVPGKPHGETGQEQGEGGGFVGSTLQTRCQSSPSAEFHPIKTHLTNMAQGSNGRSPGSFFPPFMFVDSPIVTGPPRPREPAHAQYGSVSTNSQQFNPLIAPPSQHNLQAMIDSQEVVYDSQPSTDFAFDLNSEDPSPMTLSIVNPRTPMLSSPLLAKGSPGVQASNAPTPPAQVPVPKRRGRPQQALKQRRSLLLGVSIGTFEIQ</sequence>
<comment type="caution">
    <text evidence="2">The sequence shown here is derived from an EMBL/GenBank/DDBJ whole genome shotgun (WGS) entry which is preliminary data.</text>
</comment>
<gene>
    <name evidence="2" type="ORF">GOP47_0003592</name>
</gene>
<reference evidence="2" key="1">
    <citation type="submission" date="2021-01" db="EMBL/GenBank/DDBJ databases">
        <title>Adiantum capillus-veneris genome.</title>
        <authorList>
            <person name="Fang Y."/>
            <person name="Liao Q."/>
        </authorList>
    </citation>
    <scope>NUCLEOTIDE SEQUENCE</scope>
    <source>
        <strain evidence="2">H3</strain>
        <tissue evidence="2">Leaf</tissue>
    </source>
</reference>
<proteinExistence type="predicted"/>
<feature type="compositionally biased region" description="Basic and acidic residues" evidence="1">
    <location>
        <begin position="1"/>
        <end position="20"/>
    </location>
</feature>
<evidence type="ECO:0000313" key="2">
    <source>
        <dbReference type="EMBL" id="KAI5080409.1"/>
    </source>
</evidence>
<keyword evidence="3" id="KW-1185">Reference proteome</keyword>
<dbReference type="AlphaFoldDB" id="A0A9D4ZM09"/>
<feature type="region of interest" description="Disordered" evidence="1">
    <location>
        <begin position="1"/>
        <end position="44"/>
    </location>
</feature>
<feature type="compositionally biased region" description="Polar residues" evidence="1">
    <location>
        <begin position="33"/>
        <end position="44"/>
    </location>
</feature>
<dbReference type="EMBL" id="JABFUD020000004">
    <property type="protein sequence ID" value="KAI5080409.1"/>
    <property type="molecule type" value="Genomic_DNA"/>
</dbReference>